<dbReference type="InterPro" id="IPR006311">
    <property type="entry name" value="TAT_signal"/>
</dbReference>
<protein>
    <recommendedName>
        <fullName evidence="4">Transmembrane protein</fullName>
    </recommendedName>
</protein>
<accession>A0ABU8WTS3</accession>
<gene>
    <name evidence="2" type="ORF">WKW82_30150</name>
</gene>
<evidence type="ECO:0008006" key="4">
    <source>
        <dbReference type="Google" id="ProtNLM"/>
    </source>
</evidence>
<evidence type="ECO:0000256" key="1">
    <source>
        <dbReference type="SAM" id="Phobius"/>
    </source>
</evidence>
<name>A0ABU8WTS3_9BURK</name>
<organism evidence="2 3">
    <name type="scientific">Variovorax rhizosphaerae</name>
    <dbReference type="NCBI Taxonomy" id="1836200"/>
    <lineage>
        <taxon>Bacteria</taxon>
        <taxon>Pseudomonadati</taxon>
        <taxon>Pseudomonadota</taxon>
        <taxon>Betaproteobacteria</taxon>
        <taxon>Burkholderiales</taxon>
        <taxon>Comamonadaceae</taxon>
        <taxon>Variovorax</taxon>
    </lineage>
</organism>
<keyword evidence="1" id="KW-1133">Transmembrane helix</keyword>
<dbReference type="RefSeq" id="WP_340346426.1">
    <property type="nucleotide sequence ID" value="NZ_JBBKZT010000018.1"/>
</dbReference>
<dbReference type="EMBL" id="JBBKZT010000018">
    <property type="protein sequence ID" value="MEJ8850937.1"/>
    <property type="molecule type" value="Genomic_DNA"/>
</dbReference>
<evidence type="ECO:0000313" key="3">
    <source>
        <dbReference type="Proteomes" id="UP001385892"/>
    </source>
</evidence>
<reference evidence="2 3" key="1">
    <citation type="submission" date="2024-03" db="EMBL/GenBank/DDBJ databases">
        <title>Novel species of the genus Variovorax.</title>
        <authorList>
            <person name="Liu Q."/>
            <person name="Xin Y.-H."/>
        </authorList>
    </citation>
    <scope>NUCLEOTIDE SEQUENCE [LARGE SCALE GENOMIC DNA]</scope>
    <source>
        <strain evidence="2 3">KACC 18900</strain>
    </source>
</reference>
<proteinExistence type="predicted"/>
<sequence>MNTPPRPARRSVLRAIVTALLVPVLLFEEWGWAPLAALAARLGRLPLWARLEHKVSALPPWGALVVLLVPMVTLFPVKLMALYFFGLGHFKTGVVLLIGAKIAGTAIVARLFQLTLPALMQLPQFAKWYPRWKAWKDRVLLQVRGSATWRAVHAFKRDMRRWWHALRHGTD</sequence>
<keyword evidence="3" id="KW-1185">Reference proteome</keyword>
<keyword evidence="1" id="KW-0472">Membrane</keyword>
<dbReference type="Proteomes" id="UP001385892">
    <property type="component" value="Unassembled WGS sequence"/>
</dbReference>
<comment type="caution">
    <text evidence="2">The sequence shown here is derived from an EMBL/GenBank/DDBJ whole genome shotgun (WGS) entry which is preliminary data.</text>
</comment>
<keyword evidence="1" id="KW-0812">Transmembrane</keyword>
<dbReference type="PROSITE" id="PS51318">
    <property type="entry name" value="TAT"/>
    <property type="match status" value="1"/>
</dbReference>
<feature type="transmembrane region" description="Helical" evidence="1">
    <location>
        <begin position="92"/>
        <end position="112"/>
    </location>
</feature>
<feature type="transmembrane region" description="Helical" evidence="1">
    <location>
        <begin position="63"/>
        <end position="85"/>
    </location>
</feature>
<evidence type="ECO:0000313" key="2">
    <source>
        <dbReference type="EMBL" id="MEJ8850937.1"/>
    </source>
</evidence>